<dbReference type="SUPFAM" id="SSF53474">
    <property type="entry name" value="alpha/beta-Hydrolases"/>
    <property type="match status" value="1"/>
</dbReference>
<dbReference type="Gene3D" id="3.40.50.1820">
    <property type="entry name" value="alpha/beta hydrolase"/>
    <property type="match status" value="1"/>
</dbReference>
<sequence>MVQPDVSAMREETHDIGPFAFEGGGRLESLRIGYAMHGELNATRDNLLLVLPGTANTRHSADGYIGPGKAFDTHRYCVVAVDAIGAGTSSKPSDGLRGAFPHYNIRDMVRAQAAFVTGAFGPTTRIACVAGASMGAFQALEWAIHYSDMVHGSILMVPAVRASNVFRAAVRAATDVVQMDPAWNAGDYTTQPLKGLRAAGRLYYPWTVTDAYIESLSASALQDAIHQTVTRATQWDAWDFIRRYQASASHDIAAPFGGDVARALTRVASRMLILPVSTDRLLPVSSARQIAEHVAHARYVEVPSEHGHLGWRPIDGAPEAELISAEIQRFLNEGKAS</sequence>
<evidence type="ECO:0000313" key="5">
    <source>
        <dbReference type="EMBL" id="MET4575412.1"/>
    </source>
</evidence>
<name>A0ABV2Q482_9BURK</name>
<dbReference type="EC" id="2.3.1.31" evidence="5"/>
<keyword evidence="2" id="KW-0486">Methionine biosynthesis</keyword>
<evidence type="ECO:0000256" key="1">
    <source>
        <dbReference type="ARBA" id="ARBA00022679"/>
    </source>
</evidence>
<evidence type="ECO:0000259" key="4">
    <source>
        <dbReference type="Pfam" id="PF00561"/>
    </source>
</evidence>
<dbReference type="PANTHER" id="PTHR32268:SF11">
    <property type="entry name" value="HOMOSERINE O-ACETYLTRANSFERASE"/>
    <property type="match status" value="1"/>
</dbReference>
<feature type="domain" description="AB hydrolase-1" evidence="4">
    <location>
        <begin position="47"/>
        <end position="306"/>
    </location>
</feature>
<proteinExistence type="predicted"/>
<dbReference type="PIRSF" id="PIRSF000443">
    <property type="entry name" value="Homoser_Ac_trans"/>
    <property type="match status" value="1"/>
</dbReference>
<dbReference type="EC" id="2.3.1.46" evidence="5"/>
<comment type="caution">
    <text evidence="5">The sequence shown here is derived from an EMBL/GenBank/DDBJ whole genome shotgun (WGS) entry which is preliminary data.</text>
</comment>
<dbReference type="GO" id="GO:0004414">
    <property type="term" value="F:homoserine O-acetyltransferase activity"/>
    <property type="evidence" value="ECO:0007669"/>
    <property type="project" value="UniProtKB-EC"/>
</dbReference>
<evidence type="ECO:0000256" key="2">
    <source>
        <dbReference type="ARBA" id="ARBA00023167"/>
    </source>
</evidence>
<keyword evidence="3 5" id="KW-0012">Acyltransferase</keyword>
<dbReference type="Pfam" id="PF00561">
    <property type="entry name" value="Abhydrolase_1"/>
    <property type="match status" value="1"/>
</dbReference>
<dbReference type="InterPro" id="IPR000073">
    <property type="entry name" value="AB_hydrolase_1"/>
</dbReference>
<protein>
    <submittedName>
        <fullName evidence="5">Homoserine O-acetyltransferase</fullName>
        <ecNumber evidence="5">2.3.1.31</ecNumber>
        <ecNumber evidence="5">2.3.1.46</ecNumber>
    </submittedName>
</protein>
<gene>
    <name evidence="5" type="ORF">ABIE13_000509</name>
</gene>
<dbReference type="RefSeq" id="WP_354440839.1">
    <property type="nucleotide sequence ID" value="NZ_JBEPSH010000001.1"/>
</dbReference>
<dbReference type="InterPro" id="IPR029058">
    <property type="entry name" value="AB_hydrolase_fold"/>
</dbReference>
<keyword evidence="2" id="KW-0028">Amino-acid biosynthesis</keyword>
<dbReference type="Proteomes" id="UP001549320">
    <property type="component" value="Unassembled WGS sequence"/>
</dbReference>
<organism evidence="5 6">
    <name type="scientific">Ottowia thiooxydans</name>
    <dbReference type="NCBI Taxonomy" id="219182"/>
    <lineage>
        <taxon>Bacteria</taxon>
        <taxon>Pseudomonadati</taxon>
        <taxon>Pseudomonadota</taxon>
        <taxon>Betaproteobacteria</taxon>
        <taxon>Burkholderiales</taxon>
        <taxon>Comamonadaceae</taxon>
        <taxon>Ottowia</taxon>
    </lineage>
</organism>
<dbReference type="GO" id="GO:0008899">
    <property type="term" value="F:homoserine O-succinyltransferase activity"/>
    <property type="evidence" value="ECO:0007669"/>
    <property type="project" value="UniProtKB-EC"/>
</dbReference>
<dbReference type="EMBL" id="JBEPSH010000001">
    <property type="protein sequence ID" value="MET4575412.1"/>
    <property type="molecule type" value="Genomic_DNA"/>
</dbReference>
<dbReference type="InterPro" id="IPR008220">
    <property type="entry name" value="HAT_MetX-like"/>
</dbReference>
<reference evidence="5 6" key="1">
    <citation type="submission" date="2024-06" db="EMBL/GenBank/DDBJ databases">
        <title>Sorghum-associated microbial communities from plants grown in Nebraska, USA.</title>
        <authorList>
            <person name="Schachtman D."/>
        </authorList>
    </citation>
    <scope>NUCLEOTIDE SEQUENCE [LARGE SCALE GENOMIC DNA]</scope>
    <source>
        <strain evidence="5 6">2709</strain>
    </source>
</reference>
<dbReference type="PANTHER" id="PTHR32268">
    <property type="entry name" value="HOMOSERINE O-ACETYLTRANSFERASE"/>
    <property type="match status" value="1"/>
</dbReference>
<keyword evidence="6" id="KW-1185">Reference proteome</keyword>
<accession>A0ABV2Q482</accession>
<evidence type="ECO:0000313" key="6">
    <source>
        <dbReference type="Proteomes" id="UP001549320"/>
    </source>
</evidence>
<evidence type="ECO:0000256" key="3">
    <source>
        <dbReference type="ARBA" id="ARBA00023315"/>
    </source>
</evidence>
<keyword evidence="1 5" id="KW-0808">Transferase</keyword>